<dbReference type="RefSeq" id="WP_183643931.1">
    <property type="nucleotide sequence ID" value="NZ_JACIBV010000001.1"/>
</dbReference>
<comment type="caution">
    <text evidence="2">The sequence shown here is derived from an EMBL/GenBank/DDBJ whole genome shotgun (WGS) entry which is preliminary data.</text>
</comment>
<dbReference type="SUPFAM" id="SSF50939">
    <property type="entry name" value="Sialidases"/>
    <property type="match status" value="1"/>
</dbReference>
<name>A0A7W5V272_9ACTN</name>
<dbReference type="GeneID" id="95387537"/>
<evidence type="ECO:0000313" key="2">
    <source>
        <dbReference type="EMBL" id="MBB3725083.1"/>
    </source>
</evidence>
<dbReference type="Proteomes" id="UP000579945">
    <property type="component" value="Unassembled WGS sequence"/>
</dbReference>
<evidence type="ECO:0000313" key="3">
    <source>
        <dbReference type="Proteomes" id="UP000579945"/>
    </source>
</evidence>
<reference evidence="2 3" key="1">
    <citation type="submission" date="2020-08" db="EMBL/GenBank/DDBJ databases">
        <title>Sequencing the genomes of 1000 actinobacteria strains.</title>
        <authorList>
            <person name="Klenk H.-P."/>
        </authorList>
    </citation>
    <scope>NUCLEOTIDE SEQUENCE [LARGE SCALE GENOMIC DNA]</scope>
    <source>
        <strain evidence="2 3">DSM 44320</strain>
    </source>
</reference>
<proteinExistence type="predicted"/>
<keyword evidence="3" id="KW-1185">Reference proteome</keyword>
<dbReference type="Gene3D" id="2.120.10.10">
    <property type="match status" value="1"/>
</dbReference>
<dbReference type="InterPro" id="IPR036278">
    <property type="entry name" value="Sialidase_sf"/>
</dbReference>
<accession>A0A7W5V272</accession>
<feature type="domain" description="Sialidase" evidence="1">
    <location>
        <begin position="73"/>
        <end position="338"/>
    </location>
</feature>
<dbReference type="InterPro" id="IPR011040">
    <property type="entry name" value="Sialidase"/>
</dbReference>
<protein>
    <recommendedName>
        <fullName evidence="1">Sialidase domain-containing protein</fullName>
    </recommendedName>
</protein>
<dbReference type="CDD" id="cd15482">
    <property type="entry name" value="Sialidase_non-viral"/>
    <property type="match status" value="1"/>
</dbReference>
<dbReference type="Pfam" id="PF13088">
    <property type="entry name" value="BNR_2"/>
    <property type="match status" value="1"/>
</dbReference>
<sequence length="657" mass="70620">MKWPEADVVGPCVSEPVTVFATADRRADGELAHEGNRVPDIAVLDQDTLVVGWRSGVADPMDATPADQGSIGFARSADGGRTWTTGTLAAATDTHRYHYVIFLNDSGVLYALLGRITISDDRDSAGNVDGFPVRMVAKRSADAGVTWEDFPLTVEVPDNGRGVVVAGKPIRHEGVWLLPFWRQTGSGTRAGVLRSTDLRTWRSGRPAEPPRGIGVEEPQVAPAQEGGLVMVARALDLRGGSSPEARDARYRAHAAHAAVSRSADGGLTWEPMSLDPQLPNYYVKGFFTTDAEGRYLTIYNTLAGPFRGERPEQYREVLHYKVKPQGRPWGPGRLFADGTRLTRGAARGWDVYASAQEYAPGRFFVVWEHNQIAIRVARLDLTRAFTGVRLSGPGSAPQAPPAGFVATVEGDDFEFTIAGRMTLAVGAGGVSLDGRAVLEPGGTRWRVVADRRGEAGLWRDLTDTGLRWRLPPGPDLGEVTLTGRATVEVTDNLAGLPWAGWTLSGSRVTDGRLDLRGSATVPLEIAESCDFTVEFSGRVVDDSALDPVTGLGVSLGTKVANGARRLMMTVQKGEVWAMPKGSSRWERVHRGRAGLWRVSVDSAGVARLFADGADTGARWVVQDSRERPQATHWVSATAGGNTAAALLDWTLVTATLG</sequence>
<gene>
    <name evidence="2" type="ORF">FHR33_000943</name>
</gene>
<dbReference type="EMBL" id="JACIBV010000001">
    <property type="protein sequence ID" value="MBB3725083.1"/>
    <property type="molecule type" value="Genomic_DNA"/>
</dbReference>
<evidence type="ECO:0000259" key="1">
    <source>
        <dbReference type="Pfam" id="PF13088"/>
    </source>
</evidence>
<organism evidence="2 3">
    <name type="scientific">Nonomuraea dietziae</name>
    <dbReference type="NCBI Taxonomy" id="65515"/>
    <lineage>
        <taxon>Bacteria</taxon>
        <taxon>Bacillati</taxon>
        <taxon>Actinomycetota</taxon>
        <taxon>Actinomycetes</taxon>
        <taxon>Streptosporangiales</taxon>
        <taxon>Streptosporangiaceae</taxon>
        <taxon>Nonomuraea</taxon>
    </lineage>
</organism>
<dbReference type="AlphaFoldDB" id="A0A7W5V272"/>